<proteinExistence type="inferred from homology"/>
<organism evidence="7 8">
    <name type="scientific">Fusibacter ferrireducens</name>
    <dbReference type="NCBI Taxonomy" id="2785058"/>
    <lineage>
        <taxon>Bacteria</taxon>
        <taxon>Bacillati</taxon>
        <taxon>Bacillota</taxon>
        <taxon>Clostridia</taxon>
        <taxon>Eubacteriales</taxon>
        <taxon>Eubacteriales Family XII. Incertae Sedis</taxon>
        <taxon>Fusibacter</taxon>
    </lineage>
</organism>
<evidence type="ECO:0000256" key="5">
    <source>
        <dbReference type="ARBA" id="ARBA00023125"/>
    </source>
</evidence>
<dbReference type="RefSeq" id="WP_194701937.1">
    <property type="nucleotide sequence ID" value="NZ_JADKNH010000006.1"/>
</dbReference>
<dbReference type="CDD" id="cd07153">
    <property type="entry name" value="Fur_like"/>
    <property type="match status" value="1"/>
</dbReference>
<evidence type="ECO:0000256" key="2">
    <source>
        <dbReference type="ARBA" id="ARBA00022491"/>
    </source>
</evidence>
<gene>
    <name evidence="7" type="ORF">ISU02_11220</name>
</gene>
<dbReference type="InterPro" id="IPR036388">
    <property type="entry name" value="WH-like_DNA-bd_sf"/>
</dbReference>
<sequence length="147" mass="17038">MNSCHEAYKLKLKESGYKLTPQRLAIIHAIEENKGRHLNTEEIYDIVKQRNPEMGLATVYRTLQMLEELEVVTSLNLEDGCVRYELYCDDGSHHHHHLICSNCSAVIEVEGDLLDQLEAKIEKEYDFKIVDHKLKFYGLCSKCKNLV</sequence>
<dbReference type="Proteomes" id="UP000614200">
    <property type="component" value="Unassembled WGS sequence"/>
</dbReference>
<reference evidence="7 8" key="1">
    <citation type="submission" date="2020-11" db="EMBL/GenBank/DDBJ databases">
        <title>Fusibacter basophilias sp. nov.</title>
        <authorList>
            <person name="Qiu D."/>
        </authorList>
    </citation>
    <scope>NUCLEOTIDE SEQUENCE [LARGE SCALE GENOMIC DNA]</scope>
    <source>
        <strain evidence="7 8">Q10-2</strain>
    </source>
</reference>
<dbReference type="Gene3D" id="1.10.10.10">
    <property type="entry name" value="Winged helix-like DNA-binding domain superfamily/Winged helix DNA-binding domain"/>
    <property type="match status" value="1"/>
</dbReference>
<evidence type="ECO:0000256" key="1">
    <source>
        <dbReference type="ARBA" id="ARBA00007957"/>
    </source>
</evidence>
<keyword evidence="3" id="KW-0862">Zinc</keyword>
<accession>A0ABR9ZTC7</accession>
<dbReference type="SUPFAM" id="SSF46785">
    <property type="entry name" value="Winged helix' DNA-binding domain"/>
    <property type="match status" value="1"/>
</dbReference>
<evidence type="ECO:0000313" key="8">
    <source>
        <dbReference type="Proteomes" id="UP000614200"/>
    </source>
</evidence>
<dbReference type="InterPro" id="IPR036390">
    <property type="entry name" value="WH_DNA-bd_sf"/>
</dbReference>
<keyword evidence="2" id="KW-0678">Repressor</keyword>
<dbReference type="Pfam" id="PF01475">
    <property type="entry name" value="FUR"/>
    <property type="match status" value="1"/>
</dbReference>
<dbReference type="EMBL" id="JADKNH010000006">
    <property type="protein sequence ID" value="MBF4693698.1"/>
    <property type="molecule type" value="Genomic_DNA"/>
</dbReference>
<dbReference type="InterPro" id="IPR043135">
    <property type="entry name" value="Fur_C"/>
</dbReference>
<keyword evidence="6" id="KW-0804">Transcription</keyword>
<evidence type="ECO:0000313" key="7">
    <source>
        <dbReference type="EMBL" id="MBF4693698.1"/>
    </source>
</evidence>
<keyword evidence="5" id="KW-0238">DNA-binding</keyword>
<name>A0ABR9ZTC7_9FIRM</name>
<keyword evidence="4" id="KW-0805">Transcription regulation</keyword>
<evidence type="ECO:0000256" key="3">
    <source>
        <dbReference type="ARBA" id="ARBA00022833"/>
    </source>
</evidence>
<evidence type="ECO:0000256" key="6">
    <source>
        <dbReference type="ARBA" id="ARBA00023163"/>
    </source>
</evidence>
<comment type="caution">
    <text evidence="7">The sequence shown here is derived from an EMBL/GenBank/DDBJ whole genome shotgun (WGS) entry which is preliminary data.</text>
</comment>
<evidence type="ECO:0000256" key="4">
    <source>
        <dbReference type="ARBA" id="ARBA00023015"/>
    </source>
</evidence>
<dbReference type="PANTHER" id="PTHR33202">
    <property type="entry name" value="ZINC UPTAKE REGULATION PROTEIN"/>
    <property type="match status" value="1"/>
</dbReference>
<dbReference type="InterPro" id="IPR002481">
    <property type="entry name" value="FUR"/>
</dbReference>
<protein>
    <submittedName>
        <fullName evidence="7">Transcriptional repressor</fullName>
    </submittedName>
</protein>
<dbReference type="Gene3D" id="3.30.1490.190">
    <property type="match status" value="1"/>
</dbReference>
<keyword evidence="8" id="KW-1185">Reference proteome</keyword>
<comment type="similarity">
    <text evidence="1">Belongs to the Fur family.</text>
</comment>
<dbReference type="PANTHER" id="PTHR33202:SF7">
    <property type="entry name" value="FERRIC UPTAKE REGULATION PROTEIN"/>
    <property type="match status" value="1"/>
</dbReference>